<feature type="chain" id="PRO_5046549278" description="DUF5723 domain-containing protein" evidence="1">
    <location>
        <begin position="20"/>
        <end position="396"/>
    </location>
</feature>
<sequence length="396" mass="43254">MIRWACGLSLAWTPLVLLAASTDGEPVPIGLSVVLSSDHHADALSLRQLGDRHPDLSVLDPRPGRNLAWIDDEARLSFTRAAWQWSVLARSRSTLRVDAGTLRLAADVATDAPGDATGQHWRVDAQWQGWIGRGLALARSDVWSDPTVPVADRPELRWRLEGQWLQLTRWRDRRLLGDARRSGAAEAGGGVRGYRFTVDSERHDSTLALPFQPPVTAFGQALLLQMDASWRRPTGTELSLSLRDLGWLSWRGLAHETARASTDTRSVDVDGQASLLPLLQGHQARVDRRSRAEPAARLTVLWALPGVPAPAPRPGVDLRVLPGGVRLPSLVLASAPDLTWTWRLEGGWHERRLGAAIQAGPLLQLAGARLGIAFGTDRPGAGARSRRVGLMGGWER</sequence>
<reference evidence="2 3" key="1">
    <citation type="submission" date="2023-08" db="EMBL/GenBank/DDBJ databases">
        <authorList>
            <person name="Roldan D.M."/>
            <person name="Menes R.J."/>
        </authorList>
    </citation>
    <scope>NUCLEOTIDE SEQUENCE [LARGE SCALE GENOMIC DNA]</scope>
    <source>
        <strain evidence="2 3">CCM 2812</strain>
    </source>
</reference>
<evidence type="ECO:0000313" key="2">
    <source>
        <dbReference type="EMBL" id="MDP4300988.1"/>
    </source>
</evidence>
<evidence type="ECO:0000256" key="1">
    <source>
        <dbReference type="SAM" id="SignalP"/>
    </source>
</evidence>
<dbReference type="RefSeq" id="WP_305749535.1">
    <property type="nucleotide sequence ID" value="NZ_JAUZEE010000004.1"/>
</dbReference>
<keyword evidence="3" id="KW-1185">Reference proteome</keyword>
<comment type="caution">
    <text evidence="2">The sequence shown here is derived from an EMBL/GenBank/DDBJ whole genome shotgun (WGS) entry which is preliminary data.</text>
</comment>
<keyword evidence="1" id="KW-0732">Signal</keyword>
<proteinExistence type="predicted"/>
<dbReference type="Proteomes" id="UP001235760">
    <property type="component" value="Unassembled WGS sequence"/>
</dbReference>
<feature type="signal peptide" evidence="1">
    <location>
        <begin position="1"/>
        <end position="19"/>
    </location>
</feature>
<name>A0ABT9G3D0_LEPDI</name>
<evidence type="ECO:0000313" key="3">
    <source>
        <dbReference type="Proteomes" id="UP001235760"/>
    </source>
</evidence>
<dbReference type="EMBL" id="JAUZEE010000004">
    <property type="protein sequence ID" value="MDP4300988.1"/>
    <property type="molecule type" value="Genomic_DNA"/>
</dbReference>
<organism evidence="2 3">
    <name type="scientific">Leptothrix discophora</name>
    <dbReference type="NCBI Taxonomy" id="89"/>
    <lineage>
        <taxon>Bacteria</taxon>
        <taxon>Pseudomonadati</taxon>
        <taxon>Pseudomonadota</taxon>
        <taxon>Betaproteobacteria</taxon>
        <taxon>Burkholderiales</taxon>
        <taxon>Sphaerotilaceae</taxon>
        <taxon>Leptothrix</taxon>
    </lineage>
</organism>
<protein>
    <recommendedName>
        <fullName evidence="4">DUF5723 domain-containing protein</fullName>
    </recommendedName>
</protein>
<evidence type="ECO:0008006" key="4">
    <source>
        <dbReference type="Google" id="ProtNLM"/>
    </source>
</evidence>
<gene>
    <name evidence="2" type="ORF">Q8X39_10110</name>
</gene>
<accession>A0ABT9G3D0</accession>